<reference evidence="1 2" key="1">
    <citation type="submission" date="2019-02" db="EMBL/GenBank/DDBJ databases">
        <authorList>
            <person name="Goldberg S.R."/>
            <person name="Haltli B.A."/>
            <person name="Correa H."/>
            <person name="Russell K.G."/>
        </authorList>
    </citation>
    <scope>NUCLEOTIDE SEQUENCE [LARGE SCALE GENOMIC DNA]</scope>
    <source>
        <strain evidence="1 2">JCM 16186</strain>
    </source>
</reference>
<comment type="caution">
    <text evidence="1">The sequence shown here is derived from an EMBL/GenBank/DDBJ whole genome shotgun (WGS) entry which is preliminary data.</text>
</comment>
<dbReference type="InterPro" id="IPR043519">
    <property type="entry name" value="NT_sf"/>
</dbReference>
<evidence type="ECO:0000313" key="1">
    <source>
        <dbReference type="EMBL" id="MTI25027.1"/>
    </source>
</evidence>
<name>A0ABW9RLM6_9BACT</name>
<accession>A0ABW9RLM6</accession>
<protein>
    <submittedName>
        <fullName evidence="1">Uncharacterized protein</fullName>
    </submittedName>
</protein>
<proteinExistence type="predicted"/>
<dbReference type="Proteomes" id="UP000798808">
    <property type="component" value="Unassembled WGS sequence"/>
</dbReference>
<keyword evidence="2" id="KW-1185">Reference proteome</keyword>
<evidence type="ECO:0000313" key="2">
    <source>
        <dbReference type="Proteomes" id="UP000798808"/>
    </source>
</evidence>
<dbReference type="RefSeq" id="WP_155171064.1">
    <property type="nucleotide sequence ID" value="NZ_BAAAFL010000021.1"/>
</dbReference>
<dbReference type="EMBL" id="SMLW01000476">
    <property type="protein sequence ID" value="MTI25027.1"/>
    <property type="molecule type" value="Genomic_DNA"/>
</dbReference>
<gene>
    <name evidence="1" type="ORF">E1163_08755</name>
</gene>
<organism evidence="1 2">
    <name type="scientific">Fulvivirga kasyanovii</name>
    <dbReference type="NCBI Taxonomy" id="396812"/>
    <lineage>
        <taxon>Bacteria</taxon>
        <taxon>Pseudomonadati</taxon>
        <taxon>Bacteroidota</taxon>
        <taxon>Cytophagia</taxon>
        <taxon>Cytophagales</taxon>
        <taxon>Fulvivirgaceae</taxon>
        <taxon>Fulvivirga</taxon>
    </lineage>
</organism>
<sequence>MNRIVTQFSQAEEGREQPAVGTLNISNETFAEFFYELNELEVHYLAIGYIAGAYHGYPRACGSVELWLAYDDENLKKLQHLLHLGPWLNTSEEGQRVKFRGETFNLTTYLRLLHYSQHEFYRCYAEAESAIILNTTIPVLGKRDFIREKMSSPRSEDRKMIEALESHG</sequence>
<dbReference type="SUPFAM" id="SSF81301">
    <property type="entry name" value="Nucleotidyltransferase"/>
    <property type="match status" value="1"/>
</dbReference>